<dbReference type="GO" id="GO:0006355">
    <property type="term" value="P:regulation of DNA-templated transcription"/>
    <property type="evidence" value="ECO:0007669"/>
    <property type="project" value="InterPro"/>
</dbReference>
<dbReference type="Proteomes" id="UP001142489">
    <property type="component" value="Unassembled WGS sequence"/>
</dbReference>
<organism evidence="2 3">
    <name type="scientific">Phrynocephalus forsythii</name>
    <dbReference type="NCBI Taxonomy" id="171643"/>
    <lineage>
        <taxon>Eukaryota</taxon>
        <taxon>Metazoa</taxon>
        <taxon>Chordata</taxon>
        <taxon>Craniata</taxon>
        <taxon>Vertebrata</taxon>
        <taxon>Euteleostomi</taxon>
        <taxon>Lepidosauria</taxon>
        <taxon>Squamata</taxon>
        <taxon>Bifurcata</taxon>
        <taxon>Unidentata</taxon>
        <taxon>Episquamata</taxon>
        <taxon>Toxicofera</taxon>
        <taxon>Iguania</taxon>
        <taxon>Acrodonta</taxon>
        <taxon>Agamidae</taxon>
        <taxon>Agaminae</taxon>
        <taxon>Phrynocephalus</taxon>
    </lineage>
</organism>
<dbReference type="InterPro" id="IPR036051">
    <property type="entry name" value="KRAB_dom_sf"/>
</dbReference>
<feature type="non-terminal residue" evidence="2">
    <location>
        <position position="113"/>
    </location>
</feature>
<gene>
    <name evidence="2" type="ORF">JRQ81_012370</name>
</gene>
<comment type="caution">
    <text evidence="2">The sequence shown here is derived from an EMBL/GenBank/DDBJ whole genome shotgun (WGS) entry which is preliminary data.</text>
</comment>
<sequence>MLYYTSLFSLLAYGHPNPDTLGTSPLPTSFTVDLRTTRTDYIVRDRRGAESQRRGPVGTAAGALLRPFPQATHAVDLGLVGALVGEEWNLLDAEQRDLYWDVMQENYENVASL</sequence>
<reference evidence="2" key="1">
    <citation type="journal article" date="2023" name="DNA Res.">
        <title>Chromosome-level genome assembly of Phrynocephalus forsythii using third-generation DNA sequencing and Hi-C analysis.</title>
        <authorList>
            <person name="Qi Y."/>
            <person name="Zhao W."/>
            <person name="Zhao Y."/>
            <person name="Niu C."/>
            <person name="Cao S."/>
            <person name="Zhang Y."/>
        </authorList>
    </citation>
    <scope>NUCLEOTIDE SEQUENCE</scope>
    <source>
        <tissue evidence="2">Muscle</tissue>
    </source>
</reference>
<evidence type="ECO:0000313" key="2">
    <source>
        <dbReference type="EMBL" id="KAJ7303395.1"/>
    </source>
</evidence>
<dbReference type="Gene3D" id="6.10.140.140">
    <property type="match status" value="1"/>
</dbReference>
<feature type="domain" description="KRAB" evidence="1">
    <location>
        <begin position="74"/>
        <end position="113"/>
    </location>
</feature>
<accession>A0A9Q0X612</accession>
<keyword evidence="3" id="KW-1185">Reference proteome</keyword>
<dbReference type="OrthoDB" id="9892686at2759"/>
<dbReference type="InterPro" id="IPR001909">
    <property type="entry name" value="KRAB"/>
</dbReference>
<dbReference type="CDD" id="cd07765">
    <property type="entry name" value="KRAB_A-box"/>
    <property type="match status" value="1"/>
</dbReference>
<evidence type="ECO:0000259" key="1">
    <source>
        <dbReference type="PROSITE" id="PS50805"/>
    </source>
</evidence>
<dbReference type="Pfam" id="PF01352">
    <property type="entry name" value="KRAB"/>
    <property type="match status" value="1"/>
</dbReference>
<dbReference type="SUPFAM" id="SSF109640">
    <property type="entry name" value="KRAB domain (Kruppel-associated box)"/>
    <property type="match status" value="1"/>
</dbReference>
<proteinExistence type="predicted"/>
<name>A0A9Q0X612_9SAUR</name>
<evidence type="ECO:0000313" key="3">
    <source>
        <dbReference type="Proteomes" id="UP001142489"/>
    </source>
</evidence>
<dbReference type="PROSITE" id="PS50805">
    <property type="entry name" value="KRAB"/>
    <property type="match status" value="1"/>
</dbReference>
<dbReference type="EMBL" id="JAPFRF010000024">
    <property type="protein sequence ID" value="KAJ7303395.1"/>
    <property type="molecule type" value="Genomic_DNA"/>
</dbReference>
<protein>
    <recommendedName>
        <fullName evidence="1">KRAB domain-containing protein</fullName>
    </recommendedName>
</protein>
<dbReference type="AlphaFoldDB" id="A0A9Q0X612"/>